<dbReference type="Pfam" id="PF05031">
    <property type="entry name" value="NEAT"/>
    <property type="match status" value="1"/>
</dbReference>
<evidence type="ECO:0000256" key="2">
    <source>
        <dbReference type="ARBA" id="ARBA00022729"/>
    </source>
</evidence>
<dbReference type="CDD" id="cd06920">
    <property type="entry name" value="NEAT"/>
    <property type="match status" value="1"/>
</dbReference>
<name>A0ABS8CVS1_9FIRM</name>
<dbReference type="InterPro" id="IPR037250">
    <property type="entry name" value="NEAT_dom_sf"/>
</dbReference>
<evidence type="ECO:0000313" key="7">
    <source>
        <dbReference type="EMBL" id="MCB5445576.1"/>
    </source>
</evidence>
<protein>
    <submittedName>
        <fullName evidence="7">NEAT domain-containing protein</fullName>
    </submittedName>
</protein>
<evidence type="ECO:0000256" key="5">
    <source>
        <dbReference type="SAM" id="SignalP"/>
    </source>
</evidence>
<accession>A0ABS8CVS1</accession>
<evidence type="ECO:0000259" key="6">
    <source>
        <dbReference type="PROSITE" id="PS50978"/>
    </source>
</evidence>
<gene>
    <name evidence="7" type="ORF">LIP50_05085</name>
</gene>
<comment type="caution">
    <text evidence="7">The sequence shown here is derived from an EMBL/GenBank/DDBJ whole genome shotgun (WGS) entry which is preliminary data.</text>
</comment>
<keyword evidence="4" id="KW-1133">Transmembrane helix</keyword>
<feature type="compositionally biased region" description="Basic and acidic residues" evidence="3">
    <location>
        <begin position="148"/>
        <end position="229"/>
    </location>
</feature>
<dbReference type="RefSeq" id="WP_226924100.1">
    <property type="nucleotide sequence ID" value="NZ_JAJBMB010000004.1"/>
</dbReference>
<feature type="signal peptide" evidence="5">
    <location>
        <begin position="1"/>
        <end position="23"/>
    </location>
</feature>
<organism evidence="7 8">
    <name type="scientific">Intestinibacter bartlettii</name>
    <dbReference type="NCBI Taxonomy" id="261299"/>
    <lineage>
        <taxon>Bacteria</taxon>
        <taxon>Bacillati</taxon>
        <taxon>Bacillota</taxon>
        <taxon>Clostridia</taxon>
        <taxon>Peptostreptococcales</taxon>
        <taxon>Peptostreptococcaceae</taxon>
        <taxon>Intestinibacter</taxon>
    </lineage>
</organism>
<dbReference type="Gene3D" id="2.60.40.1850">
    <property type="match status" value="1"/>
</dbReference>
<feature type="domain" description="NEAT" evidence="6">
    <location>
        <begin position="26"/>
        <end position="153"/>
    </location>
</feature>
<feature type="chain" id="PRO_5045168689" evidence="5">
    <location>
        <begin position="24"/>
        <end position="283"/>
    </location>
</feature>
<keyword evidence="8" id="KW-1185">Reference proteome</keyword>
<dbReference type="Proteomes" id="UP001299409">
    <property type="component" value="Unassembled WGS sequence"/>
</dbReference>
<dbReference type="InterPro" id="IPR006635">
    <property type="entry name" value="NEAT_dom"/>
</dbReference>
<comment type="subcellular location">
    <subcellularLocation>
        <location evidence="1">Cell envelope</location>
    </subcellularLocation>
</comment>
<proteinExistence type="predicted"/>
<keyword evidence="2 5" id="KW-0732">Signal</keyword>
<dbReference type="SUPFAM" id="SSF158911">
    <property type="entry name" value="NEAT domain-like"/>
    <property type="match status" value="1"/>
</dbReference>
<evidence type="ECO:0000256" key="4">
    <source>
        <dbReference type="SAM" id="Phobius"/>
    </source>
</evidence>
<feature type="transmembrane region" description="Helical" evidence="4">
    <location>
        <begin position="259"/>
        <end position="278"/>
    </location>
</feature>
<sequence>MKKLKHLFTILLTIFCITNVSYAASLDYGLYNVKNDVYHEQEIGMNMARTYLNQTMRVDAKTNGTYYYTVEFSGTEYMNKHRILVNGSQVSTTKKSNSSNGTIKLTFKVKSLSSKIKARIYVDAMGRDVEFQIIPDFSTAKCVQKYSKKETTKTDKTDKTNKSDKKENTKSESKKEESKKESTKSDSDKTKETEKVDTAKDSKKDSDKENEEKTESKTEEKAEESKEDTKEETEDKTEEKTETEKVSAENTDEKKSSKMPLIIGGVAVLAVVGAVVVFTKKRK</sequence>
<evidence type="ECO:0000256" key="1">
    <source>
        <dbReference type="ARBA" id="ARBA00004196"/>
    </source>
</evidence>
<dbReference type="SMART" id="SM00725">
    <property type="entry name" value="NEAT"/>
    <property type="match status" value="1"/>
</dbReference>
<reference evidence="7 8" key="1">
    <citation type="submission" date="2021-10" db="EMBL/GenBank/DDBJ databases">
        <title>Collection of gut derived symbiotic bacterial strains cultured from healthy donors.</title>
        <authorList>
            <person name="Lin H."/>
            <person name="Littmann E."/>
            <person name="Claire K."/>
            <person name="Pamer E."/>
        </authorList>
    </citation>
    <scope>NUCLEOTIDE SEQUENCE [LARGE SCALE GENOMIC DNA]</scope>
    <source>
        <strain evidence="7 8">MSK.17.68</strain>
    </source>
</reference>
<keyword evidence="4" id="KW-0812">Transmembrane</keyword>
<evidence type="ECO:0000313" key="8">
    <source>
        <dbReference type="Proteomes" id="UP001299409"/>
    </source>
</evidence>
<dbReference type="EMBL" id="JAJBMB010000004">
    <property type="protein sequence ID" value="MCB5445576.1"/>
    <property type="molecule type" value="Genomic_DNA"/>
</dbReference>
<feature type="region of interest" description="Disordered" evidence="3">
    <location>
        <begin position="148"/>
        <end position="258"/>
    </location>
</feature>
<keyword evidence="4" id="KW-0472">Membrane</keyword>
<evidence type="ECO:0000256" key="3">
    <source>
        <dbReference type="SAM" id="MobiDB-lite"/>
    </source>
</evidence>
<feature type="compositionally biased region" description="Basic and acidic residues" evidence="3">
    <location>
        <begin position="237"/>
        <end position="256"/>
    </location>
</feature>
<dbReference type="PROSITE" id="PS50978">
    <property type="entry name" value="NEAT"/>
    <property type="match status" value="1"/>
</dbReference>